<organism evidence="2 3">
    <name type="scientific">Halorubrum ezzemoulense DSM 17463</name>
    <dbReference type="NCBI Taxonomy" id="1121945"/>
    <lineage>
        <taxon>Archaea</taxon>
        <taxon>Methanobacteriati</taxon>
        <taxon>Methanobacteriota</taxon>
        <taxon>Stenosarchaea group</taxon>
        <taxon>Halobacteria</taxon>
        <taxon>Halobacteriales</taxon>
        <taxon>Haloferacaceae</taxon>
        <taxon>Halorubrum</taxon>
    </lineage>
</organism>
<feature type="transmembrane region" description="Helical" evidence="1">
    <location>
        <begin position="473"/>
        <end position="492"/>
    </location>
</feature>
<evidence type="ECO:0000256" key="1">
    <source>
        <dbReference type="SAM" id="Phobius"/>
    </source>
</evidence>
<feature type="transmembrane region" description="Helical" evidence="1">
    <location>
        <begin position="443"/>
        <end position="461"/>
    </location>
</feature>
<evidence type="ECO:0008006" key="4">
    <source>
        <dbReference type="Google" id="ProtNLM"/>
    </source>
</evidence>
<keyword evidence="1" id="KW-1133">Transmembrane helix</keyword>
<dbReference type="STRING" id="1121945.GCA_000421805_03483"/>
<comment type="caution">
    <text evidence="2">The sequence shown here is derived from an EMBL/GenBank/DDBJ whole genome shotgun (WGS) entry which is preliminary data.</text>
</comment>
<feature type="transmembrane region" description="Helical" evidence="1">
    <location>
        <begin position="498"/>
        <end position="521"/>
    </location>
</feature>
<dbReference type="InterPro" id="IPR001646">
    <property type="entry name" value="5peptide_repeat"/>
</dbReference>
<gene>
    <name evidence="2" type="ORF">B9H04_15705</name>
</gene>
<sequence length="527" mass="57830">MASSCKYHHELSADYFDDESSWDCPHPADENYCVFHGEASDEARRRRLIEAVEEPSPATNQFLGATFGAIDLDYQQLDGPTNTPIDCRDASFESISLRFGTVKHPLDLRGSTAIGQVTFDETQFARRVDLGHVRFADVSMRLTKFESWLDTREATFGEVCGRVARFANGIYSVNARFTGAADFTNAQFDDVANFYRVQFDKGAWFKRTDFADKARFKECTLAGPAVEFGSVAGNPKRDRPTANGAAGMFLGVDCDGPLLFDGATLTGGLRIDDASLSDEVSCVDLTVRDGPVTIDLTGTERVTGTVAATDGSVEYELTQAVLGDLVLTEETTIDSLTFNQTVFDGFDFTRYRKQLAALEYKIHESDDPPSVREIIYVRAKNGAKQVGDNRAVSEFFFHEMAARRGSHRREFAQSDGLTRFRHAGRYVGNVAMGLSCGYGERPLWTVLSSVGIIVVFSLIYAAVSVPLSIGQSILSYLTFSVQSFVSLVLGGPTVENTFVSFIGAAEGFLGGFMIALFVFTLTRSIAR</sequence>
<keyword evidence="1" id="KW-0812">Transmembrane</keyword>
<dbReference type="RefSeq" id="WP_080508763.1">
    <property type="nucleotide sequence ID" value="NZ_ATXS01000064.1"/>
</dbReference>
<dbReference type="AlphaFoldDB" id="A0A1X4G8X3"/>
<keyword evidence="1" id="KW-0472">Membrane</keyword>
<dbReference type="EMBL" id="NEDJ01000082">
    <property type="protein sequence ID" value="OSO93179.1"/>
    <property type="molecule type" value="Genomic_DNA"/>
</dbReference>
<evidence type="ECO:0000313" key="3">
    <source>
        <dbReference type="Proteomes" id="UP000193587"/>
    </source>
</evidence>
<protein>
    <recommendedName>
        <fullName evidence="4">Pentapeptide repeat-containing protein</fullName>
    </recommendedName>
</protein>
<accession>A0A1X4G8X3</accession>
<dbReference type="Pfam" id="PF13576">
    <property type="entry name" value="Pentapeptide_3"/>
    <property type="match status" value="1"/>
</dbReference>
<dbReference type="Proteomes" id="UP000193587">
    <property type="component" value="Unassembled WGS sequence"/>
</dbReference>
<reference evidence="2 3" key="1">
    <citation type="submission" date="2017-04" db="EMBL/GenBank/DDBJ databases">
        <title>MLSA of the genus Halorubrum.</title>
        <authorList>
            <person name="De La Haba R."/>
            <person name="Sanchez-Porro C."/>
            <person name="Infante-Dominguez C."/>
            <person name="Ventosa A."/>
        </authorList>
    </citation>
    <scope>NUCLEOTIDE SEQUENCE [LARGE SCALE GENOMIC DNA]</scope>
    <source>
        <strain evidence="2 3">DSM 17463</strain>
    </source>
</reference>
<proteinExistence type="predicted"/>
<name>A0A1X4G8X3_HALEZ</name>
<dbReference type="Gene3D" id="2.160.20.80">
    <property type="entry name" value="E3 ubiquitin-protein ligase SopA"/>
    <property type="match status" value="1"/>
</dbReference>
<evidence type="ECO:0000313" key="2">
    <source>
        <dbReference type="EMBL" id="OSO93179.1"/>
    </source>
</evidence>